<sequence>MINIATIGTNFIVDWFISAIQTIPSLHYHTVYSRNPETALAFKEKHGAQAIETDLLALAQNPEIDGVYIASPNSCHYEQALLMLSHGKHVLCEKTITTNAAQLARLITLAEEQHLVLMEGMRALFTPGFQKMTAALPRLGTIRRVSFQYCQYSSRYDNFKKGIVENAFNPALSNGALMDIGVYCVHPLVKLFGAPQKIVAEGILLKNGVDGAGTILASYDGMEAELTYSKITDGHIPSQIQGEDGTLLLTAINRPLDLKLIPRQGAPESLFSATPGQGRDLDMVGQVTEWVRLIEAGHTGACHNQYSLMSLEIMDEARRQMGLIFPDDDNPSQIL</sequence>
<dbReference type="Pfam" id="PF01408">
    <property type="entry name" value="GFO_IDH_MocA"/>
    <property type="match status" value="1"/>
</dbReference>
<dbReference type="GO" id="GO:0000166">
    <property type="term" value="F:nucleotide binding"/>
    <property type="evidence" value="ECO:0007669"/>
    <property type="project" value="InterPro"/>
</dbReference>
<keyword evidence="4" id="KW-1185">Reference proteome</keyword>
<dbReference type="EMBL" id="FNOU01000012">
    <property type="protein sequence ID" value="SDX96692.1"/>
    <property type="molecule type" value="Genomic_DNA"/>
</dbReference>
<dbReference type="AlphaFoldDB" id="A0A1H3G045"/>
<dbReference type="STRING" id="1528.SAMN04488579_11240"/>
<dbReference type="OrthoDB" id="9783105at2"/>
<reference evidence="4" key="1">
    <citation type="submission" date="2016-10" db="EMBL/GenBank/DDBJ databases">
        <authorList>
            <person name="Varghese N."/>
            <person name="Submissions S."/>
        </authorList>
    </citation>
    <scope>NUCLEOTIDE SEQUENCE [LARGE SCALE GENOMIC DNA]</scope>
    <source>
        <strain evidence="4">VPI 5359</strain>
    </source>
</reference>
<feature type="domain" description="GFO/IDH/MocA-like oxidoreductase" evidence="2">
    <location>
        <begin position="138"/>
        <end position="247"/>
    </location>
</feature>
<accession>A0A1H3G045</accession>
<dbReference type="InterPro" id="IPR055170">
    <property type="entry name" value="GFO_IDH_MocA-like_dom"/>
</dbReference>
<gene>
    <name evidence="3" type="ORF">SAMN04488579_11240</name>
</gene>
<dbReference type="SUPFAM" id="SSF55347">
    <property type="entry name" value="Glyceraldehyde-3-phosphate dehydrogenase-like, C-terminal domain"/>
    <property type="match status" value="1"/>
</dbReference>
<dbReference type="Gene3D" id="3.30.360.10">
    <property type="entry name" value="Dihydrodipicolinate Reductase, domain 2"/>
    <property type="match status" value="1"/>
</dbReference>
<dbReference type="PANTHER" id="PTHR43054">
    <property type="match status" value="1"/>
</dbReference>
<feature type="domain" description="Gfo/Idh/MocA-like oxidoreductase N-terminal" evidence="1">
    <location>
        <begin position="2"/>
        <end position="120"/>
    </location>
</feature>
<proteinExistence type="predicted"/>
<dbReference type="SUPFAM" id="SSF51735">
    <property type="entry name" value="NAD(P)-binding Rossmann-fold domains"/>
    <property type="match status" value="1"/>
</dbReference>
<dbReference type="Proteomes" id="UP000199652">
    <property type="component" value="Unassembled WGS sequence"/>
</dbReference>
<protein>
    <submittedName>
        <fullName evidence="3">Predicted dehydrogenase</fullName>
    </submittedName>
</protein>
<dbReference type="InterPro" id="IPR000683">
    <property type="entry name" value="Gfo/Idh/MocA-like_OxRdtase_N"/>
</dbReference>
<evidence type="ECO:0000259" key="2">
    <source>
        <dbReference type="Pfam" id="PF22725"/>
    </source>
</evidence>
<dbReference type="Pfam" id="PF22725">
    <property type="entry name" value="GFO_IDH_MocA_C3"/>
    <property type="match status" value="1"/>
</dbReference>
<evidence type="ECO:0000259" key="1">
    <source>
        <dbReference type="Pfam" id="PF01408"/>
    </source>
</evidence>
<dbReference type="Gene3D" id="3.40.50.720">
    <property type="entry name" value="NAD(P)-binding Rossmann-like Domain"/>
    <property type="match status" value="1"/>
</dbReference>
<dbReference type="PANTHER" id="PTHR43054:SF1">
    <property type="entry name" value="SCYLLO-INOSITOL 2-DEHYDROGENASE (NADP(+)) IOLU"/>
    <property type="match status" value="1"/>
</dbReference>
<dbReference type="RefSeq" id="WP_090245386.1">
    <property type="nucleotide sequence ID" value="NZ_FNOU01000012.1"/>
</dbReference>
<dbReference type="InterPro" id="IPR036291">
    <property type="entry name" value="NAD(P)-bd_dom_sf"/>
</dbReference>
<name>A0A1H3G045_EUBBA</name>
<evidence type="ECO:0000313" key="3">
    <source>
        <dbReference type="EMBL" id="SDX96692.1"/>
    </source>
</evidence>
<evidence type="ECO:0000313" key="4">
    <source>
        <dbReference type="Proteomes" id="UP000199652"/>
    </source>
</evidence>
<organism evidence="3 4">
    <name type="scientific">Eubacterium barkeri</name>
    <name type="common">Clostridium barkeri</name>
    <dbReference type="NCBI Taxonomy" id="1528"/>
    <lineage>
        <taxon>Bacteria</taxon>
        <taxon>Bacillati</taxon>
        <taxon>Bacillota</taxon>
        <taxon>Clostridia</taxon>
        <taxon>Eubacteriales</taxon>
        <taxon>Eubacteriaceae</taxon>
        <taxon>Eubacterium</taxon>
    </lineage>
</organism>